<dbReference type="InterPro" id="IPR001451">
    <property type="entry name" value="Hexapep"/>
</dbReference>
<dbReference type="Gene3D" id="2.160.10.10">
    <property type="entry name" value="Hexapeptide repeat proteins"/>
    <property type="match status" value="1"/>
</dbReference>
<keyword evidence="1" id="KW-0808">Transferase</keyword>
<dbReference type="InterPro" id="IPR011004">
    <property type="entry name" value="Trimer_LpxA-like_sf"/>
</dbReference>
<proteinExistence type="predicted"/>
<dbReference type="PANTHER" id="PTHR43300">
    <property type="entry name" value="ACETYLTRANSFERASE"/>
    <property type="match status" value="1"/>
</dbReference>
<protein>
    <recommendedName>
        <fullName evidence="6">Transferase hexapeptide (Six repeat-containing protein)</fullName>
    </recommendedName>
</protein>
<dbReference type="InterPro" id="IPR018357">
    <property type="entry name" value="Hexapep_transf_CS"/>
</dbReference>
<evidence type="ECO:0000256" key="3">
    <source>
        <dbReference type="SAM" id="MobiDB-lite"/>
    </source>
</evidence>
<gene>
    <name evidence="4" type="ORF">SAMN06295964_1402</name>
</gene>
<keyword evidence="5" id="KW-1185">Reference proteome</keyword>
<dbReference type="Proteomes" id="UP000191040">
    <property type="component" value="Chromosome I"/>
</dbReference>
<dbReference type="PROSITE" id="PS00101">
    <property type="entry name" value="HEXAPEP_TRANSFERASES"/>
    <property type="match status" value="1"/>
</dbReference>
<accession>A0A1T4YXX5</accession>
<name>A0A1T4YXX5_9ACTN</name>
<evidence type="ECO:0000313" key="5">
    <source>
        <dbReference type="Proteomes" id="UP000191040"/>
    </source>
</evidence>
<sequence length="240" mass="25934">MVEHARGTEGLRLVGSSQLLAEPPIRMLGDLLVRGGLTRVGAFTSLAHGIESQSATIGRYCEFAPDILIGATGHPLTWLGVNSFQYKRATWGWHPSAAESEVIDPEADGRPSFRGEPSVIGNDVWIGAKVVILRGVTIGDGAVVAAGAVVTEDVAPYSIVGGIPARPIRDRVDPATRERLLDLAWWRFSPNQLAGVAFDDLPRALDQLGERVPDLEPYEPGFVPIERPAGSGSKRSRWRR</sequence>
<dbReference type="EMBL" id="LT796768">
    <property type="protein sequence ID" value="SKB06649.1"/>
    <property type="molecule type" value="Genomic_DNA"/>
</dbReference>
<evidence type="ECO:0000313" key="4">
    <source>
        <dbReference type="EMBL" id="SKB06649.1"/>
    </source>
</evidence>
<reference evidence="5" key="1">
    <citation type="submission" date="2017-02" db="EMBL/GenBank/DDBJ databases">
        <authorList>
            <person name="Varghese N."/>
            <person name="Submissions S."/>
        </authorList>
    </citation>
    <scope>NUCLEOTIDE SEQUENCE [LARGE SCALE GENOMIC DNA]</scope>
    <source>
        <strain evidence="5">9H-4</strain>
    </source>
</reference>
<dbReference type="AlphaFoldDB" id="A0A1T4YXX5"/>
<dbReference type="STRING" id="1736691.SAMN06295964_1402"/>
<evidence type="ECO:0000256" key="1">
    <source>
        <dbReference type="ARBA" id="ARBA00022679"/>
    </source>
</evidence>
<feature type="region of interest" description="Disordered" evidence="3">
    <location>
        <begin position="219"/>
        <end position="240"/>
    </location>
</feature>
<dbReference type="InterPro" id="IPR050179">
    <property type="entry name" value="Trans_hexapeptide_repeat"/>
</dbReference>
<dbReference type="GO" id="GO:0016740">
    <property type="term" value="F:transferase activity"/>
    <property type="evidence" value="ECO:0007669"/>
    <property type="project" value="UniProtKB-KW"/>
</dbReference>
<dbReference type="SUPFAM" id="SSF51161">
    <property type="entry name" value="Trimeric LpxA-like enzymes"/>
    <property type="match status" value="1"/>
</dbReference>
<dbReference type="RefSeq" id="WP_078699493.1">
    <property type="nucleotide sequence ID" value="NZ_LT796768.1"/>
</dbReference>
<organism evidence="4 5">
    <name type="scientific">Aeromicrobium choanae</name>
    <dbReference type="NCBI Taxonomy" id="1736691"/>
    <lineage>
        <taxon>Bacteria</taxon>
        <taxon>Bacillati</taxon>
        <taxon>Actinomycetota</taxon>
        <taxon>Actinomycetes</taxon>
        <taxon>Propionibacteriales</taxon>
        <taxon>Nocardioidaceae</taxon>
        <taxon>Aeromicrobium</taxon>
    </lineage>
</organism>
<dbReference type="Pfam" id="PF00132">
    <property type="entry name" value="Hexapep"/>
    <property type="match status" value="1"/>
</dbReference>
<evidence type="ECO:0008006" key="6">
    <source>
        <dbReference type="Google" id="ProtNLM"/>
    </source>
</evidence>
<keyword evidence="2" id="KW-0677">Repeat</keyword>
<evidence type="ECO:0000256" key="2">
    <source>
        <dbReference type="ARBA" id="ARBA00022737"/>
    </source>
</evidence>